<gene>
    <name evidence="2" type="ORF">I5677_00585</name>
</gene>
<dbReference type="Proteomes" id="UP000623269">
    <property type="component" value="Unassembled WGS sequence"/>
</dbReference>
<organism evidence="2 3">
    <name type="scientific">Mobilitalea sibirica</name>
    <dbReference type="NCBI Taxonomy" id="1462919"/>
    <lineage>
        <taxon>Bacteria</taxon>
        <taxon>Bacillati</taxon>
        <taxon>Bacillota</taxon>
        <taxon>Clostridia</taxon>
        <taxon>Lachnospirales</taxon>
        <taxon>Lachnospiraceae</taxon>
        <taxon>Mobilitalea</taxon>
    </lineage>
</organism>
<dbReference type="SUPFAM" id="SSF55298">
    <property type="entry name" value="YjgF-like"/>
    <property type="match status" value="1"/>
</dbReference>
<dbReference type="CDD" id="cd00448">
    <property type="entry name" value="YjgF_YER057c_UK114_family"/>
    <property type="match status" value="1"/>
</dbReference>
<dbReference type="GO" id="GO:0019239">
    <property type="term" value="F:deaminase activity"/>
    <property type="evidence" value="ECO:0007669"/>
    <property type="project" value="TreeGrafter"/>
</dbReference>
<dbReference type="GO" id="GO:0005829">
    <property type="term" value="C:cytosol"/>
    <property type="evidence" value="ECO:0007669"/>
    <property type="project" value="TreeGrafter"/>
</dbReference>
<dbReference type="InterPro" id="IPR006175">
    <property type="entry name" value="YjgF/YER057c/UK114"/>
</dbReference>
<reference evidence="2" key="1">
    <citation type="submission" date="2020-12" db="EMBL/GenBank/DDBJ databases">
        <title>M. sibirica DSM 26468T genome.</title>
        <authorList>
            <person name="Thieme N."/>
            <person name="Rettenmaier R."/>
            <person name="Zverlov V."/>
            <person name="Liebl W."/>
        </authorList>
    </citation>
    <scope>NUCLEOTIDE SEQUENCE</scope>
    <source>
        <strain evidence="2">DSM 26468</strain>
    </source>
</reference>
<dbReference type="PANTHER" id="PTHR11803:SF39">
    <property type="entry name" value="2-IMINOBUTANOATE_2-IMINOPROPANOATE DEAMINASE"/>
    <property type="match status" value="1"/>
</dbReference>
<comment type="caution">
    <text evidence="2">The sequence shown here is derived from an EMBL/GenBank/DDBJ whole genome shotgun (WGS) entry which is preliminary data.</text>
</comment>
<name>A0A8J7L1W7_9FIRM</name>
<dbReference type="Gene3D" id="3.30.1330.40">
    <property type="entry name" value="RutC-like"/>
    <property type="match status" value="1"/>
</dbReference>
<keyword evidence="3" id="KW-1185">Reference proteome</keyword>
<dbReference type="FunFam" id="3.30.1330.40:FF:000001">
    <property type="entry name" value="L-PSP family endoribonuclease"/>
    <property type="match status" value="1"/>
</dbReference>
<evidence type="ECO:0000313" key="3">
    <source>
        <dbReference type="Proteomes" id="UP000623269"/>
    </source>
</evidence>
<dbReference type="PANTHER" id="PTHR11803">
    <property type="entry name" value="2-IMINOBUTANOATE/2-IMINOPROPANOATE DEAMINASE RIDA"/>
    <property type="match status" value="1"/>
</dbReference>
<dbReference type="InterPro" id="IPR035959">
    <property type="entry name" value="RutC-like_sf"/>
</dbReference>
<sequence>MFKVIQTDKAPAAIGPYSQALIHGNLMFASGQIPINPENGQLVEGDIKVQTTQVMKNISAVLGAAGIGFENVIKTTCFLKDMDDFAAFNEIYAQYFTGKPARSCVAAQKLPKDVLCEVEIIAVLDISK</sequence>
<dbReference type="Pfam" id="PF01042">
    <property type="entry name" value="Ribonuc_L-PSP"/>
    <property type="match status" value="1"/>
</dbReference>
<dbReference type="EMBL" id="JAEAGR010000001">
    <property type="protein sequence ID" value="MBH1939383.1"/>
    <property type="molecule type" value="Genomic_DNA"/>
</dbReference>
<dbReference type="NCBIfam" id="TIGR00004">
    <property type="entry name" value="Rid family detoxifying hydrolase"/>
    <property type="match status" value="1"/>
</dbReference>
<evidence type="ECO:0000256" key="1">
    <source>
        <dbReference type="ARBA" id="ARBA00010552"/>
    </source>
</evidence>
<dbReference type="RefSeq" id="WP_197659613.1">
    <property type="nucleotide sequence ID" value="NZ_JAEAGR010000001.1"/>
</dbReference>
<dbReference type="InterPro" id="IPR006056">
    <property type="entry name" value="RidA"/>
</dbReference>
<comment type="similarity">
    <text evidence="1">Belongs to the RutC family.</text>
</comment>
<dbReference type="AlphaFoldDB" id="A0A8J7L1W7"/>
<proteinExistence type="inferred from homology"/>
<evidence type="ECO:0000313" key="2">
    <source>
        <dbReference type="EMBL" id="MBH1939383.1"/>
    </source>
</evidence>
<protein>
    <submittedName>
        <fullName evidence="2">RidA family protein</fullName>
    </submittedName>
</protein>
<accession>A0A8J7L1W7</accession>